<proteinExistence type="predicted"/>
<dbReference type="STRING" id="3818.A0A444ZMW9"/>
<dbReference type="Proteomes" id="UP000289738">
    <property type="component" value="Chromosome B04"/>
</dbReference>
<dbReference type="EMBL" id="SDMP01000014">
    <property type="protein sequence ID" value="RYR15537.1"/>
    <property type="molecule type" value="Genomic_DNA"/>
</dbReference>
<dbReference type="Gene3D" id="2.70.40.10">
    <property type="match status" value="1"/>
</dbReference>
<accession>A0A444ZMW9</accession>
<keyword evidence="2" id="KW-1185">Reference proteome</keyword>
<protein>
    <submittedName>
        <fullName evidence="1">Uncharacterized protein</fullName>
    </submittedName>
</protein>
<dbReference type="AlphaFoldDB" id="A0A444ZMW9"/>
<reference evidence="1 2" key="1">
    <citation type="submission" date="2019-01" db="EMBL/GenBank/DDBJ databases">
        <title>Sequencing of cultivated peanut Arachis hypogaea provides insights into genome evolution and oil improvement.</title>
        <authorList>
            <person name="Chen X."/>
        </authorList>
    </citation>
    <scope>NUCLEOTIDE SEQUENCE [LARGE SCALE GENOMIC DNA]</scope>
    <source>
        <strain evidence="2">cv. Fuhuasheng</strain>
        <tissue evidence="1">Leaves</tissue>
    </source>
</reference>
<name>A0A444ZMW9_ARAHY</name>
<organism evidence="1 2">
    <name type="scientific">Arachis hypogaea</name>
    <name type="common">Peanut</name>
    <dbReference type="NCBI Taxonomy" id="3818"/>
    <lineage>
        <taxon>Eukaryota</taxon>
        <taxon>Viridiplantae</taxon>
        <taxon>Streptophyta</taxon>
        <taxon>Embryophyta</taxon>
        <taxon>Tracheophyta</taxon>
        <taxon>Spermatophyta</taxon>
        <taxon>Magnoliopsida</taxon>
        <taxon>eudicotyledons</taxon>
        <taxon>Gunneridae</taxon>
        <taxon>Pentapetalae</taxon>
        <taxon>rosids</taxon>
        <taxon>fabids</taxon>
        <taxon>Fabales</taxon>
        <taxon>Fabaceae</taxon>
        <taxon>Papilionoideae</taxon>
        <taxon>50 kb inversion clade</taxon>
        <taxon>dalbergioids sensu lato</taxon>
        <taxon>Dalbergieae</taxon>
        <taxon>Pterocarpus clade</taxon>
        <taxon>Arachis</taxon>
    </lineage>
</organism>
<comment type="caution">
    <text evidence="1">The sequence shown here is derived from an EMBL/GenBank/DDBJ whole genome shotgun (WGS) entry which is preliminary data.</text>
</comment>
<evidence type="ECO:0000313" key="2">
    <source>
        <dbReference type="Proteomes" id="UP000289738"/>
    </source>
</evidence>
<dbReference type="InterPro" id="IPR036157">
    <property type="entry name" value="dUTPase-like_sf"/>
</dbReference>
<evidence type="ECO:0000313" key="1">
    <source>
        <dbReference type="EMBL" id="RYR15537.1"/>
    </source>
</evidence>
<gene>
    <name evidence="1" type="ORF">Ahy_B04g072334</name>
</gene>
<sequence>MAVLNRRFHMHIKRKKLQSLTHSTPFFLLARASILSEHTTLSFPQCKEALRQRLLPSRASPLSAGYDLSMYLSLKIPAKGKALVATDISDERIIYTLFDIVFSMFLVGSSYF</sequence>